<reference evidence="7 8" key="1">
    <citation type="journal article" date="2011" name="Science">
        <title>The Selaginella genome identifies genetic changes associated with the evolution of vascular plants.</title>
        <authorList>
            <person name="Banks J.A."/>
            <person name="Nishiyama T."/>
            <person name="Hasebe M."/>
            <person name="Bowman J.L."/>
            <person name="Gribskov M."/>
            <person name="dePamphilis C."/>
            <person name="Albert V.A."/>
            <person name="Aono N."/>
            <person name="Aoyama T."/>
            <person name="Ambrose B.A."/>
            <person name="Ashton N.W."/>
            <person name="Axtell M.J."/>
            <person name="Barker E."/>
            <person name="Barker M.S."/>
            <person name="Bennetzen J.L."/>
            <person name="Bonawitz N.D."/>
            <person name="Chapple C."/>
            <person name="Cheng C."/>
            <person name="Correa L.G."/>
            <person name="Dacre M."/>
            <person name="DeBarry J."/>
            <person name="Dreyer I."/>
            <person name="Elias M."/>
            <person name="Engstrom E.M."/>
            <person name="Estelle M."/>
            <person name="Feng L."/>
            <person name="Finet C."/>
            <person name="Floyd S.K."/>
            <person name="Frommer W.B."/>
            <person name="Fujita T."/>
            <person name="Gramzow L."/>
            <person name="Gutensohn M."/>
            <person name="Harholt J."/>
            <person name="Hattori M."/>
            <person name="Heyl A."/>
            <person name="Hirai T."/>
            <person name="Hiwatashi Y."/>
            <person name="Ishikawa M."/>
            <person name="Iwata M."/>
            <person name="Karol K.G."/>
            <person name="Koehler B."/>
            <person name="Kolukisaoglu U."/>
            <person name="Kubo M."/>
            <person name="Kurata T."/>
            <person name="Lalonde S."/>
            <person name="Li K."/>
            <person name="Li Y."/>
            <person name="Litt A."/>
            <person name="Lyons E."/>
            <person name="Manning G."/>
            <person name="Maruyama T."/>
            <person name="Michael T.P."/>
            <person name="Mikami K."/>
            <person name="Miyazaki S."/>
            <person name="Morinaga S."/>
            <person name="Murata T."/>
            <person name="Mueller-Roeber B."/>
            <person name="Nelson D.R."/>
            <person name="Obara M."/>
            <person name="Oguri Y."/>
            <person name="Olmstead R.G."/>
            <person name="Onodera N."/>
            <person name="Petersen B.L."/>
            <person name="Pils B."/>
            <person name="Prigge M."/>
            <person name="Rensing S.A."/>
            <person name="Riano-Pachon D.M."/>
            <person name="Roberts A.W."/>
            <person name="Sato Y."/>
            <person name="Scheller H.V."/>
            <person name="Schulz B."/>
            <person name="Schulz C."/>
            <person name="Shakirov E.V."/>
            <person name="Shibagaki N."/>
            <person name="Shinohara N."/>
            <person name="Shippen D.E."/>
            <person name="Soerensen I."/>
            <person name="Sotooka R."/>
            <person name="Sugimoto N."/>
            <person name="Sugita M."/>
            <person name="Sumikawa N."/>
            <person name="Tanurdzic M."/>
            <person name="Theissen G."/>
            <person name="Ulvskov P."/>
            <person name="Wakazuki S."/>
            <person name="Weng J.K."/>
            <person name="Willats W.W."/>
            <person name="Wipf D."/>
            <person name="Wolf P.G."/>
            <person name="Yang L."/>
            <person name="Zimmer A.D."/>
            <person name="Zhu Q."/>
            <person name="Mitros T."/>
            <person name="Hellsten U."/>
            <person name="Loque D."/>
            <person name="Otillar R."/>
            <person name="Salamov A."/>
            <person name="Schmutz J."/>
            <person name="Shapiro H."/>
            <person name="Lindquist E."/>
            <person name="Lucas S."/>
            <person name="Rokhsar D."/>
            <person name="Grigoriev I.V."/>
        </authorList>
    </citation>
    <scope>NUCLEOTIDE SEQUENCE [LARGE SCALE GENOMIC DNA]</scope>
</reference>
<accession>D8RAG0</accession>
<dbReference type="FunCoup" id="D8RAG0">
    <property type="interactions" value="1804"/>
</dbReference>
<keyword evidence="8" id="KW-1185">Reference proteome</keyword>
<feature type="region of interest" description="Disordered" evidence="5">
    <location>
        <begin position="258"/>
        <end position="278"/>
    </location>
</feature>
<dbReference type="InterPro" id="IPR008540">
    <property type="entry name" value="BES1_N"/>
</dbReference>
<dbReference type="Proteomes" id="UP000001514">
    <property type="component" value="Unassembled WGS sequence"/>
</dbReference>
<comment type="similarity">
    <text evidence="1">Belongs to the BZR/LAT61 family.</text>
</comment>
<proteinExistence type="inferred from homology"/>
<dbReference type="InterPro" id="IPR033264">
    <property type="entry name" value="BZR"/>
</dbReference>
<feature type="domain" description="BES1/BZR1 plant transcription factor N-terminal" evidence="6">
    <location>
        <begin position="4"/>
        <end position="97"/>
    </location>
</feature>
<dbReference type="Pfam" id="PF05687">
    <property type="entry name" value="BES1_N"/>
    <property type="match status" value="1"/>
</dbReference>
<dbReference type="AlphaFoldDB" id="D8RAG0"/>
<dbReference type="GO" id="GO:0009742">
    <property type="term" value="P:brassinosteroid mediated signaling pathway"/>
    <property type="evidence" value="ECO:0007669"/>
    <property type="project" value="InterPro"/>
</dbReference>
<sequence>MTSGSRTPTFRERENNKRRERRRRAIAAKIFNGLRQLGNYNLPKHCDNNEVLKALCREAGWVVEDDGTTYRKGSRPMERLDACASAPASPTSSSYRALTERSSLIGWLNGLSTNGGPSNPGGAATAGLPPLHWHHSAPVTPPLDSPRAAAAGTAASLKPDWDNACVTPTFMTSSVPRGTGGGGGGGDGGCDTPVSDVGDSDYSALEFWSRYRESTGRWVNGMRVGGSAGSSNWFSGSATPDYSGSVTPNYGYANFAANQHQLPPFPPRQQPQHQQQHQINLNHNQCDSSPIHHRQGGTQSSPCSSMCGVVFNNSSNNGEVVSPPPPPPGGSVLAHNLGDAAVRIVDRLELTLATPASSP</sequence>
<keyword evidence="3" id="KW-0238">DNA-binding</keyword>
<evidence type="ECO:0000313" key="7">
    <source>
        <dbReference type="EMBL" id="EFJ30611.1"/>
    </source>
</evidence>
<protein>
    <submittedName>
        <fullName evidence="7">Uncharacterized protein BEH2-2</fullName>
    </submittedName>
</protein>
<feature type="region of interest" description="Disordered" evidence="5">
    <location>
        <begin position="1"/>
        <end position="21"/>
    </location>
</feature>
<dbReference type="PANTHER" id="PTHR31506">
    <property type="entry name" value="BES1/BZR1 HOMOLOG PROTEIN 3-RELATED"/>
    <property type="match status" value="1"/>
</dbReference>
<evidence type="ECO:0000256" key="4">
    <source>
        <dbReference type="ARBA" id="ARBA00023163"/>
    </source>
</evidence>
<dbReference type="GO" id="GO:0003677">
    <property type="term" value="F:DNA binding"/>
    <property type="evidence" value="ECO:0007669"/>
    <property type="project" value="UniProtKB-KW"/>
</dbReference>
<evidence type="ECO:0000313" key="8">
    <source>
        <dbReference type="Proteomes" id="UP000001514"/>
    </source>
</evidence>
<name>D8RAG0_SELML</name>
<dbReference type="Gramene" id="EFJ30611">
    <property type="protein sequence ID" value="EFJ30611"/>
    <property type="gene ID" value="SELMODRAFT_409126"/>
</dbReference>
<evidence type="ECO:0000256" key="1">
    <source>
        <dbReference type="ARBA" id="ARBA00005909"/>
    </source>
</evidence>
<dbReference type="HOGENOM" id="CLU_774763_0_0_1"/>
<dbReference type="OrthoDB" id="1907033at2759"/>
<evidence type="ECO:0000256" key="5">
    <source>
        <dbReference type="SAM" id="MobiDB-lite"/>
    </source>
</evidence>
<dbReference type="GO" id="GO:0003700">
    <property type="term" value="F:DNA-binding transcription factor activity"/>
    <property type="evidence" value="ECO:0007669"/>
    <property type="project" value="InterPro"/>
</dbReference>
<organism evidence="8">
    <name type="scientific">Selaginella moellendorffii</name>
    <name type="common">Spikemoss</name>
    <dbReference type="NCBI Taxonomy" id="88036"/>
    <lineage>
        <taxon>Eukaryota</taxon>
        <taxon>Viridiplantae</taxon>
        <taxon>Streptophyta</taxon>
        <taxon>Embryophyta</taxon>
        <taxon>Tracheophyta</taxon>
        <taxon>Lycopodiopsida</taxon>
        <taxon>Selaginellales</taxon>
        <taxon>Selaginellaceae</taxon>
        <taxon>Selaginella</taxon>
    </lineage>
</organism>
<feature type="region of interest" description="Disordered" evidence="5">
    <location>
        <begin position="115"/>
        <end position="137"/>
    </location>
</feature>
<evidence type="ECO:0000259" key="6">
    <source>
        <dbReference type="Pfam" id="PF05687"/>
    </source>
</evidence>
<dbReference type="PANTHER" id="PTHR31506:SF2">
    <property type="entry name" value="BES1_BZR1 HOMOLOG PROTEIN 3"/>
    <property type="match status" value="1"/>
</dbReference>
<evidence type="ECO:0000256" key="2">
    <source>
        <dbReference type="ARBA" id="ARBA00023015"/>
    </source>
</evidence>
<dbReference type="KEGG" id="smo:SELMODRAFT_409126"/>
<evidence type="ECO:0000256" key="3">
    <source>
        <dbReference type="ARBA" id="ARBA00023125"/>
    </source>
</evidence>
<gene>
    <name evidence="7" type="primary">BEH2-2</name>
    <name evidence="7" type="ORF">SELMODRAFT_409126</name>
</gene>
<dbReference type="EMBL" id="GL377575">
    <property type="protein sequence ID" value="EFJ30611.1"/>
    <property type="molecule type" value="Genomic_DNA"/>
</dbReference>
<keyword evidence="4" id="KW-0804">Transcription</keyword>
<dbReference type="OMA" id="RRKMENH"/>
<dbReference type="InParanoid" id="D8RAG0"/>
<dbReference type="GO" id="GO:0006351">
    <property type="term" value="P:DNA-templated transcription"/>
    <property type="evidence" value="ECO:0007669"/>
    <property type="project" value="InterPro"/>
</dbReference>
<keyword evidence="2" id="KW-0805">Transcription regulation</keyword>
<dbReference type="eggNOG" id="ENOG502QS1Z">
    <property type="taxonomic scope" value="Eukaryota"/>
</dbReference>
<dbReference type="GeneID" id="9631603"/>